<evidence type="ECO:0000313" key="1">
    <source>
        <dbReference type="EMBL" id="KAH7993815.1"/>
    </source>
</evidence>
<proteinExistence type="predicted"/>
<accession>A0ACB8EMY5</accession>
<organism evidence="1 2">
    <name type="scientific">Sphaerodactylus townsendi</name>
    <dbReference type="NCBI Taxonomy" id="933632"/>
    <lineage>
        <taxon>Eukaryota</taxon>
        <taxon>Metazoa</taxon>
        <taxon>Chordata</taxon>
        <taxon>Craniata</taxon>
        <taxon>Vertebrata</taxon>
        <taxon>Euteleostomi</taxon>
        <taxon>Lepidosauria</taxon>
        <taxon>Squamata</taxon>
        <taxon>Bifurcata</taxon>
        <taxon>Gekkota</taxon>
        <taxon>Sphaerodactylidae</taxon>
        <taxon>Sphaerodactylus</taxon>
    </lineage>
</organism>
<keyword evidence="2" id="KW-1185">Reference proteome</keyword>
<dbReference type="EMBL" id="CM037616">
    <property type="protein sequence ID" value="KAH7993815.1"/>
    <property type="molecule type" value="Genomic_DNA"/>
</dbReference>
<evidence type="ECO:0000313" key="2">
    <source>
        <dbReference type="Proteomes" id="UP000827872"/>
    </source>
</evidence>
<name>A0ACB8EMY5_9SAUR</name>
<protein>
    <submittedName>
        <fullName evidence="1">Uncharacterized protein</fullName>
    </submittedName>
</protein>
<reference evidence="1" key="1">
    <citation type="submission" date="2021-08" db="EMBL/GenBank/DDBJ databases">
        <title>The first chromosome-level gecko genome reveals the dynamic sex chromosomes of Neotropical dwarf geckos (Sphaerodactylidae: Sphaerodactylus).</title>
        <authorList>
            <person name="Pinto B.J."/>
            <person name="Keating S.E."/>
            <person name="Gamble T."/>
        </authorList>
    </citation>
    <scope>NUCLEOTIDE SEQUENCE</scope>
    <source>
        <strain evidence="1">TG3544</strain>
    </source>
</reference>
<sequence length="154" mass="16752">MPKVVASACQWQPHDRFTAAICRPLHYGMAMPQRLCRLLVAVSYAAGAASGAIHTSMAFRLPFCGARTLDDFFCDIPPVLALACANTDLNELLLLAVCGAIQSITLAAIMASYGMILCTVGQAGQDYFIKEKKDVEQRKKQSFLNPFLTGRSHP</sequence>
<dbReference type="Proteomes" id="UP000827872">
    <property type="component" value="Linkage Group LG03"/>
</dbReference>
<comment type="caution">
    <text evidence="1">The sequence shown here is derived from an EMBL/GenBank/DDBJ whole genome shotgun (WGS) entry which is preliminary data.</text>
</comment>
<gene>
    <name evidence="1" type="ORF">K3G42_032392</name>
</gene>